<evidence type="ECO:0000256" key="5">
    <source>
        <dbReference type="SAM" id="MobiDB-lite"/>
    </source>
</evidence>
<feature type="region of interest" description="Disordered" evidence="5">
    <location>
        <begin position="1848"/>
        <end position="1944"/>
    </location>
</feature>
<feature type="region of interest" description="Disordered" evidence="5">
    <location>
        <begin position="1978"/>
        <end position="2036"/>
    </location>
</feature>
<evidence type="ECO:0000259" key="6">
    <source>
        <dbReference type="Pfam" id="PF15309"/>
    </source>
</evidence>
<keyword evidence="4" id="KW-0175">Coiled coil</keyword>
<feature type="region of interest" description="Disordered" evidence="5">
    <location>
        <begin position="1047"/>
        <end position="1160"/>
    </location>
</feature>
<evidence type="ECO:0000313" key="7">
    <source>
        <dbReference type="EMBL" id="GFO36855.1"/>
    </source>
</evidence>
<dbReference type="Proteomes" id="UP000735302">
    <property type="component" value="Unassembled WGS sequence"/>
</dbReference>
<gene>
    <name evidence="7" type="ORF">PoB_006336000</name>
</gene>
<feature type="compositionally biased region" description="Basic and acidic residues" evidence="5">
    <location>
        <begin position="1210"/>
        <end position="1222"/>
    </location>
</feature>
<feature type="compositionally biased region" description="Polar residues" evidence="5">
    <location>
        <begin position="803"/>
        <end position="823"/>
    </location>
</feature>
<feature type="compositionally biased region" description="Polar residues" evidence="5">
    <location>
        <begin position="1999"/>
        <end position="2010"/>
    </location>
</feature>
<feature type="compositionally biased region" description="Polar residues" evidence="5">
    <location>
        <begin position="1131"/>
        <end position="1144"/>
    </location>
</feature>
<evidence type="ECO:0000313" key="8">
    <source>
        <dbReference type="Proteomes" id="UP000735302"/>
    </source>
</evidence>
<feature type="compositionally biased region" description="Basic and acidic residues" evidence="5">
    <location>
        <begin position="1047"/>
        <end position="1078"/>
    </location>
</feature>
<reference evidence="7 8" key="1">
    <citation type="journal article" date="2021" name="Elife">
        <title>Chloroplast acquisition without the gene transfer in kleptoplastic sea slugs, Plakobranchus ocellatus.</title>
        <authorList>
            <person name="Maeda T."/>
            <person name="Takahashi S."/>
            <person name="Yoshida T."/>
            <person name="Shimamura S."/>
            <person name="Takaki Y."/>
            <person name="Nagai Y."/>
            <person name="Toyoda A."/>
            <person name="Suzuki Y."/>
            <person name="Arimoto A."/>
            <person name="Ishii H."/>
            <person name="Satoh N."/>
            <person name="Nishiyama T."/>
            <person name="Hasebe M."/>
            <person name="Maruyama T."/>
            <person name="Minagawa J."/>
            <person name="Obokata J."/>
            <person name="Shigenobu S."/>
        </authorList>
    </citation>
    <scope>NUCLEOTIDE SEQUENCE [LARGE SCALE GENOMIC DNA]</scope>
</reference>
<feature type="region of interest" description="Disordered" evidence="5">
    <location>
        <begin position="519"/>
        <end position="552"/>
    </location>
</feature>
<feature type="region of interest" description="Disordered" evidence="5">
    <location>
        <begin position="1652"/>
        <end position="1705"/>
    </location>
</feature>
<keyword evidence="3" id="KW-0206">Cytoskeleton</keyword>
<feature type="region of interest" description="Disordered" evidence="5">
    <location>
        <begin position="767"/>
        <end position="855"/>
    </location>
</feature>
<dbReference type="EMBL" id="BLXT01007159">
    <property type="protein sequence ID" value="GFO36855.1"/>
    <property type="molecule type" value="Genomic_DNA"/>
</dbReference>
<evidence type="ECO:0000256" key="4">
    <source>
        <dbReference type="SAM" id="Coils"/>
    </source>
</evidence>
<feature type="compositionally biased region" description="Polar residues" evidence="5">
    <location>
        <begin position="1666"/>
        <end position="1690"/>
    </location>
</feature>
<feature type="compositionally biased region" description="Basic and acidic residues" evidence="5">
    <location>
        <begin position="940"/>
        <end position="960"/>
    </location>
</feature>
<feature type="compositionally biased region" description="Basic and acidic residues" evidence="5">
    <location>
        <begin position="832"/>
        <end position="841"/>
    </location>
</feature>
<feature type="region of interest" description="Disordered" evidence="5">
    <location>
        <begin position="1780"/>
        <end position="1835"/>
    </location>
</feature>
<feature type="region of interest" description="Disordered" evidence="5">
    <location>
        <begin position="163"/>
        <end position="191"/>
    </location>
</feature>
<organism evidence="7 8">
    <name type="scientific">Plakobranchus ocellatus</name>
    <dbReference type="NCBI Taxonomy" id="259542"/>
    <lineage>
        <taxon>Eukaryota</taxon>
        <taxon>Metazoa</taxon>
        <taxon>Spiralia</taxon>
        <taxon>Lophotrochozoa</taxon>
        <taxon>Mollusca</taxon>
        <taxon>Gastropoda</taxon>
        <taxon>Heterobranchia</taxon>
        <taxon>Euthyneura</taxon>
        <taxon>Panpulmonata</taxon>
        <taxon>Sacoglossa</taxon>
        <taxon>Placobranchoidea</taxon>
        <taxon>Plakobranchidae</taxon>
        <taxon>Plakobranchus</taxon>
    </lineage>
</organism>
<evidence type="ECO:0000256" key="1">
    <source>
        <dbReference type="ARBA" id="ARBA00004300"/>
    </source>
</evidence>
<keyword evidence="2" id="KW-0963">Cytoplasm</keyword>
<feature type="domain" description="ALMS motif" evidence="6">
    <location>
        <begin position="2112"/>
        <end position="2163"/>
    </location>
</feature>
<dbReference type="PANTHER" id="PTHR21553">
    <property type="entry name" value="ALMS1-RELATED"/>
    <property type="match status" value="1"/>
</dbReference>
<feature type="compositionally biased region" description="Polar residues" evidence="5">
    <location>
        <begin position="170"/>
        <end position="191"/>
    </location>
</feature>
<feature type="region of interest" description="Disordered" evidence="5">
    <location>
        <begin position="1726"/>
        <end position="1751"/>
    </location>
</feature>
<sequence length="2206" mass="247931">MSTNCKQGQSQDGSAYKQSLEADINNGFAMMQHLINEMDKSSQRIDEFNTEEFGAAARPPNDKHHIDLLYDEAWKSEDSDVASLKEVPVDFFDKDGGDSGCEDAVTSAIAEVSKDFLAGLRAGVTRNQSGDSDSNLSSDTDFKLIKGMPSYARYPETAAGLSDNDWNPYGTESDTNVSPRIPSQETPGTRMSSSKLSAMISFNPPLHSTDLDAVTPSSAICSIPNTCAKMQRIQEISEQDKVVPLNPDVTADFSSISQVSEQTLGLQVAPPEFVRVTDLNKTMRDIELESFAKSTKTGIASLQKELGDLQKSHLEPSGKSTATSGSKSSLDYKTLEGSYISVMDRAKMIGVPGAIVDGNANFFDDSQDTKASNDIDIGSCKPDEAEQCDFSDDDDHLGRKIKKVLQDTRYLDKEQKEKKTISEVAIDYSTLQRDLQEIQDSLNQNFGSGAASSVAIKNMDAIAHTDATKCTPPSSDNDGDIIPSTTTTPDRKRNRMAWDFAGDLGNGQLHGHMEEISLNTYGNSSSSQRPPTEKQSYNSDGDDTRTSGSSDKIDDHAAADQALAEMSAILRPHRQLMMTAGENSSVPGINSAQDVDDMLSNFRDQRRELESRYQQLTNPGLADKVFRILTNQDPEAQADGILSQVRSQEREERARYALNLHTNKDFNFSTTDTDNLNATNQSFCLPDDVRKRLDLSGLSSADGSKLADKSSFLLPSSKGFTAFDDMTKFLSSQMAKVYEKTFNNSLEMRIPPQVATCFPLLADNKDREEKEKRDEAAAPSASFNGGQPATDLFSGHPQEGEPTATSSPITLTDENNENGNKGHSSPEDSDSGSEKRKEKYRPYRPPGSKDFYYTESDAASIADSITTIESTHIGSDDAKGPLLPSSVLGSRKDPLSAGGIYAKHKPLISVPEGATLPPIQEKSISDDRESETNLSSKGNVGRDNKILSEKEASSKTKDNVVEGQRHIESEADDGIHVHPSFSASALTGSSYNKGVAAARRDAKWENLVREKGQDPPPTHHARNIEETFAKFNELSDLGSTRTYYEGHKDIKNSERRQQSYKQSSDHVPTRDFNREEPLSLRVKMTYTDHIKDRQESKEGRDLYGLRERDNDAVEGRERYKDYEESSRDTRSQQPYADPTRSSYFHNDEDPAVRRQNWDQDSYMSPVRDARLSPAFHHALSADLRQAIEARSPLLSQNIKRSLAQAPLEVPSRHLHDDKDGGLPRRSASPPPTFLAREKGQPPRDYACSPRGPSRRSPTYAANIKHAWTEQIARSPNQHIRDISPPPYQSNPRSPPSSNQNMQARSASPSSISRDHLTRPLSPTYQDLTPARELTLQSSNLDERVQNKKPASSPISSQRTQAKNIILEKPLSNQQQAPSPQRHVERTLENMTSESEDTEIDKEPLSRRAQMLTAALPQDRDISPDINTLWDRFKALNESHDSSMDSSRIEAITDLLRNPSKHLIAQYLKEREEYRIERQERAEFEREKRLKEQQAHPSLGMTQYQHHSSSEDDLKGGYIEMLAQKEEERVKRRAAKKKKGKSAENIKTKNTYEEEKDKENIPDSLFSIPEDASSSNMKFQKTRSHHKLQQEDHVIDPFMEKLREKISKQRGKIDKQTLKEFQRIEKLKKLEHLLSAKKHGKIGEQTLDAQLGEMSSTSTPGSNSSTENDNANGNSHSHSAPLSEDSTTAKDSSAEMHAWKAEKERRMKEIKSIEMEKRKEFKSRYNSTTKEMDKNMNRKSSNPFSKRKSHHSEMKLLKLVNEGYLTPEEAYRLAVERAQHKTKQEDISISSYSSSDDQSFSSRPHHLYSPYARLDESREGKPKHVPKLKQLSPTTFAESNFSQHTLFQGRHQKKWGKQDHFQLEDKGSMRRPMSPKKWHSQDNKGQLRTSSQSPSFRSGSSAVSFKSHSPPGLKNPTSGRSGYSPSRKYIHHSHHHKNLQNNGEGRYLNRYNSLQNRQGEDRTQSPKVKGVSWHIPIDVHPSKWEEPQPPELKEDEPKTNMHSKVYNNTVKTQDRGRTKKRVQLPLPEPSPALEEGQEPLQHWEKWTGVPSGGFWQKSDHPQGIPQEVWEEVVSQDALASKANHWDVDPLMDKVQYILNKESPSAAEEGLASRMTLQEAFLARKQVFISKCRERQKRIALSRENRHLQECLRLEREAIFADQERPVAPNLYAHPCSDVLHFPEVCGASKQFQVRCEDKVEILCLTEY</sequence>
<feature type="compositionally biased region" description="Basic and acidic residues" evidence="5">
    <location>
        <begin position="767"/>
        <end position="776"/>
    </location>
</feature>
<dbReference type="InterPro" id="IPR029299">
    <property type="entry name" value="ALMS_motif"/>
</dbReference>
<evidence type="ECO:0000256" key="3">
    <source>
        <dbReference type="ARBA" id="ARBA00023212"/>
    </source>
</evidence>
<feature type="compositionally biased region" description="Basic and acidic residues" evidence="5">
    <location>
        <begin position="1691"/>
        <end position="1705"/>
    </location>
</feature>
<feature type="compositionally biased region" description="Low complexity" evidence="5">
    <location>
        <begin position="1654"/>
        <end position="1665"/>
    </location>
</feature>
<feature type="coiled-coil region" evidence="4">
    <location>
        <begin position="1466"/>
        <end position="1493"/>
    </location>
</feature>
<feature type="region of interest" description="Disordered" evidence="5">
    <location>
        <begin position="1271"/>
        <end position="1401"/>
    </location>
</feature>
<feature type="compositionally biased region" description="Polar residues" evidence="5">
    <location>
        <begin position="1348"/>
        <end position="1362"/>
    </location>
</feature>
<dbReference type="GO" id="GO:0005814">
    <property type="term" value="C:centriole"/>
    <property type="evidence" value="ECO:0007669"/>
    <property type="project" value="TreeGrafter"/>
</dbReference>
<keyword evidence="8" id="KW-1185">Reference proteome</keyword>
<feature type="compositionally biased region" description="Polar residues" evidence="5">
    <location>
        <begin position="519"/>
        <end position="538"/>
    </location>
</feature>
<accession>A0AAV4CYJ3</accession>
<evidence type="ECO:0000256" key="2">
    <source>
        <dbReference type="ARBA" id="ARBA00022490"/>
    </source>
</evidence>
<dbReference type="GO" id="GO:0005829">
    <property type="term" value="C:cytosol"/>
    <property type="evidence" value="ECO:0007669"/>
    <property type="project" value="TreeGrafter"/>
</dbReference>
<feature type="region of interest" description="Disordered" evidence="5">
    <location>
        <begin position="466"/>
        <end position="494"/>
    </location>
</feature>
<feature type="region of interest" description="Disordered" evidence="5">
    <location>
        <begin position="1205"/>
        <end position="1257"/>
    </location>
</feature>
<comment type="caution">
    <text evidence="7">The sequence shown here is derived from an EMBL/GenBank/DDBJ whole genome shotgun (WGS) entry which is preliminary data.</text>
</comment>
<dbReference type="GO" id="GO:0008017">
    <property type="term" value="F:microtubule binding"/>
    <property type="evidence" value="ECO:0007669"/>
    <property type="project" value="TreeGrafter"/>
</dbReference>
<dbReference type="GO" id="GO:0046599">
    <property type="term" value="P:regulation of centriole replication"/>
    <property type="evidence" value="ECO:0007669"/>
    <property type="project" value="TreeGrafter"/>
</dbReference>
<feature type="compositionally biased region" description="Basic and acidic residues" evidence="5">
    <location>
        <begin position="1979"/>
        <end position="1998"/>
    </location>
</feature>
<protein>
    <submittedName>
        <fullName evidence="7">Alstrom syndrome protein 1</fullName>
    </submittedName>
</protein>
<feature type="compositionally biased region" description="Low complexity" evidence="5">
    <location>
        <begin position="1786"/>
        <end position="1801"/>
    </location>
</feature>
<feature type="compositionally biased region" description="Polar residues" evidence="5">
    <location>
        <begin position="1914"/>
        <end position="1923"/>
    </location>
</feature>
<feature type="region of interest" description="Disordered" evidence="5">
    <location>
        <begin position="871"/>
        <end position="960"/>
    </location>
</feature>
<dbReference type="GO" id="GO:0005813">
    <property type="term" value="C:centrosome"/>
    <property type="evidence" value="ECO:0007669"/>
    <property type="project" value="UniProtKB-SubCell"/>
</dbReference>
<feature type="compositionally biased region" description="Pro residues" evidence="5">
    <location>
        <begin position="1283"/>
        <end position="1294"/>
    </location>
</feature>
<dbReference type="Pfam" id="PF15309">
    <property type="entry name" value="ALMS_motif"/>
    <property type="match status" value="1"/>
</dbReference>
<dbReference type="PANTHER" id="PTHR21553:SF36">
    <property type="entry name" value="ALMS1 CENTROSOME AND BASAL BODY-ASSOCIATED PROTEIN-RELATED"/>
    <property type="match status" value="1"/>
</dbReference>
<name>A0AAV4CYJ3_9GAST</name>
<feature type="compositionally biased region" description="Basic and acidic residues" evidence="5">
    <location>
        <begin position="1812"/>
        <end position="1821"/>
    </location>
</feature>
<comment type="subcellular location">
    <subcellularLocation>
        <location evidence="1">Cytoplasm</location>
        <location evidence="1">Cytoskeleton</location>
        <location evidence="1">Microtubule organizing center</location>
        <location evidence="1">Centrosome</location>
    </subcellularLocation>
</comment>
<feature type="compositionally biased region" description="Basic and acidic residues" evidence="5">
    <location>
        <begin position="1086"/>
        <end position="1130"/>
    </location>
</feature>
<feature type="compositionally biased region" description="Basic and acidic residues" evidence="5">
    <location>
        <begin position="1145"/>
        <end position="1157"/>
    </location>
</feature>
<proteinExistence type="predicted"/>
<feature type="compositionally biased region" description="Basic residues" evidence="5">
    <location>
        <begin position="1927"/>
        <end position="1937"/>
    </location>
</feature>
<feature type="compositionally biased region" description="Low complexity" evidence="5">
    <location>
        <begin position="1889"/>
        <end position="1900"/>
    </location>
</feature>
<feature type="compositionally biased region" description="Basic and acidic residues" evidence="5">
    <location>
        <begin position="1855"/>
        <end position="1867"/>
    </location>
</feature>